<reference evidence="1" key="1">
    <citation type="submission" date="2022-12" db="EMBL/GenBank/DDBJ databases">
        <title>Species Delineation and Comparative Genomics within the Campylobacter ureolyticus Complex.</title>
        <authorList>
            <person name="Maki J."/>
            <person name="Howard M."/>
            <person name="Connelly S."/>
            <person name="Hardy D.J."/>
            <person name="Cameron A."/>
        </authorList>
    </citation>
    <scope>NUCLEOTIDE SEQUENCE</scope>
    <source>
        <strain evidence="1">URMC_787</strain>
    </source>
</reference>
<dbReference type="AlphaFoldDB" id="A0A9Q4PRV5"/>
<dbReference type="Proteomes" id="UP001075225">
    <property type="component" value="Unassembled WGS sequence"/>
</dbReference>
<dbReference type="EMBL" id="JAPXGO010000001">
    <property type="protein sequence ID" value="MCZ6159367.1"/>
    <property type="molecule type" value="Genomic_DNA"/>
</dbReference>
<name>A0A9Q4PRV5_9BACT</name>
<evidence type="ECO:0000313" key="1">
    <source>
        <dbReference type="EMBL" id="MCZ6159367.1"/>
    </source>
</evidence>
<accession>A0A9Q4PRV5</accession>
<protein>
    <submittedName>
        <fullName evidence="1">Uncharacterized protein</fullName>
    </submittedName>
</protein>
<evidence type="ECO:0000313" key="2">
    <source>
        <dbReference type="Proteomes" id="UP001075225"/>
    </source>
</evidence>
<dbReference type="RefSeq" id="WP_269484414.1">
    <property type="nucleotide sequence ID" value="NZ_JAPXGK010000003.1"/>
</dbReference>
<comment type="caution">
    <text evidence="1">The sequence shown here is derived from an EMBL/GenBank/DDBJ whole genome shotgun (WGS) entry which is preliminary data.</text>
</comment>
<sequence>MQSKNKISKSEIARAYDIAFSTYSLWEVNRPFLFKFLNYCYVCKINELNLDDEEEQELIAEFINLPKEEKIKLLESVK</sequence>
<proteinExistence type="predicted"/>
<organism evidence="1 2">
    <name type="scientific">Campylobacter ureolyticus</name>
    <dbReference type="NCBI Taxonomy" id="827"/>
    <lineage>
        <taxon>Bacteria</taxon>
        <taxon>Pseudomonadati</taxon>
        <taxon>Campylobacterota</taxon>
        <taxon>Epsilonproteobacteria</taxon>
        <taxon>Campylobacterales</taxon>
        <taxon>Campylobacteraceae</taxon>
        <taxon>Campylobacter</taxon>
    </lineage>
</organism>
<gene>
    <name evidence="1" type="ORF">O6B32_02600</name>
</gene>